<comment type="catalytic activity">
    <reaction evidence="15">
        <text>N(4)-[alpha-D-mannosyl-(1-&gt;2)-alpha-D-mannosyl-(glycan)]-L-asparaginyl-[protein] + UDP-N-acetyl-alpha-D-glucosamine = N(4)-[6-(N-acetyl-alpha-D-glucosaminyl-1-phospho)-alpha-D-mannosyl-(1-&gt;2)-alpha-D-mannosyl-(glycan)]-L-asparaginyl-[protein] + UMP + H(+)</text>
        <dbReference type="Rhea" id="RHEA:13581"/>
        <dbReference type="Rhea" id="RHEA-COMP:14507"/>
        <dbReference type="Rhea" id="RHEA-COMP:14508"/>
        <dbReference type="ChEBI" id="CHEBI:15378"/>
        <dbReference type="ChEBI" id="CHEBI:57705"/>
        <dbReference type="ChEBI" id="CHEBI:57865"/>
        <dbReference type="ChEBI" id="CHEBI:140357"/>
        <dbReference type="ChEBI" id="CHEBI:140369"/>
        <dbReference type="EC" id="2.7.8.17"/>
    </reaction>
</comment>
<dbReference type="Pfam" id="PF11380">
    <property type="entry name" value="Stealth_CR2"/>
    <property type="match status" value="1"/>
</dbReference>
<dbReference type="InterPro" id="IPR031357">
    <property type="entry name" value="Stealth_CR3"/>
</dbReference>
<evidence type="ECO:0000256" key="18">
    <source>
        <dbReference type="ARBA" id="ARBA00070893"/>
    </source>
</evidence>
<protein>
    <recommendedName>
        <fullName evidence="18">N-acetylglucosamine-1-phosphotransferase subunits alpha/beta</fullName>
        <ecNumber evidence="17">2.7.8.17</ecNumber>
    </recommendedName>
    <alternativeName>
        <fullName evidence="21">GlcNAc-1-phosphotransferase subunits alpha/beta</fullName>
    </alternativeName>
    <alternativeName>
        <fullName evidence="20">Stealth protein GNPTAB</fullName>
    </alternativeName>
    <alternativeName>
        <fullName evidence="19">UDP-N-acetylglucosamine-1-phosphotransferase subunits alpha/beta</fullName>
    </alternativeName>
</protein>
<feature type="transmembrane region" description="Helical" evidence="24">
    <location>
        <begin position="1240"/>
        <end position="1265"/>
    </location>
</feature>
<feature type="compositionally biased region" description="Basic and acidic residues" evidence="23">
    <location>
        <begin position="776"/>
        <end position="832"/>
    </location>
</feature>
<evidence type="ECO:0000256" key="8">
    <source>
        <dbReference type="ARBA" id="ARBA00022837"/>
    </source>
</evidence>
<evidence type="ECO:0000256" key="17">
    <source>
        <dbReference type="ARBA" id="ARBA00066709"/>
    </source>
</evidence>
<evidence type="ECO:0000256" key="12">
    <source>
        <dbReference type="ARBA" id="ARBA00023136"/>
    </source>
</evidence>
<sequence>MVIINSALKLLQRQTYTCLSHRYGLYLCFGGIVLMIVSAFQFGEVVVEWSRDQYHVLFDSYRDNVAGRSFQTRLCLPMPIDVVYTWVNGTDVDLLRNLKGVRERLEEEQRELRERLGKNASEPTEVPKEGERLECLLSHCIMAPVLVLDPALPPNVTLKELPALSPALSSAKQLLPVAKPLHPSTTVSVLIFHSQGDVDKAYADVPKDIPKHSVSRGYLTTDKEAPGLVRMQTLAYMSGFPASFKETEQLRVKLPSVVTSKIKQLQLYSEASIALLHLNGAQDFSDLTQQAKKNLTLDGKELTISPAYLFWDLSAITQSKQDEDVSASRFEDNEELRYSLRSVERHAPWVRHIFIVTNGQIPSWLNLDNPRISVVTHQDIFQNQSHLPTFSSPAIETHIHRIPGLSQKFIYLNDDVMFGKDVWPDDFYSHSKGQKVYLTWPVPNCAEGCPGSWIKDGYCDKACNNSACDWDGGDCLGTGGSSRFGAGVPVGPGGGGGGVAWQFAGGLGGIGGITFCNQGCANSWLADKFCDQACNVLSCGYDVGDCGEDHFDELYHVKLVRNQTHYTLPQGEIRPYFSFSGLAQRATDAQVGENVVVRHTSVANKWKTVHLLLFPGHNATQVHYNITFQTSDDGHFAMAFSVSVDTREIPHANTSESAHGDEKAKEGKPTTLTPDPKVQFSDIPEDKRGPKIRKNTAEDAEVAMEVPALNISLLPVDVQYELHLLQEKLDTGDITMKGYNLTKSTLLAPFKDQPQYSVHSNGIPAAQSDLKHPKKPYKDMDTEVRDGKEDKKDEREEEEKKERVRRDERAAHHLEGGGEKEENPEKKTEEVAKVKTPQVTLVPIPIDDKPPSRLVEGHRLHTEKPPASKLLDTLVGNIVKGQISEDQSLPGAPPLGKETGSDQGPPIGRKLQHFVNSDRGFLPWERRKYFQDLLEEGERLEAEMEYASNSAAIGRKLQDTFADSLRYVNRLLNGQFGFTSRKVPAHMPHMIDRLIMQELQDVFPKEFDKTSLHRVRHPEDMQFAFTYFYFLMSALQHLNVSQVFDEIDTDHSGVLSDREIRTLATRIHELPLSLQDLTGLEQMLINCSKSLPTNLTGLHQVSPTQEAYYDASMPPVTKGLVINCKPITERIHKAFRDQNKYKFEIMGEEEIAFKMVRTNVSHVVGQLDDIRKNPRKFICLNDNIDHSHKDAGTVKAVLRDFYESMFPLPSQFELPREYRNRFLHMRELTEWRVYRDKLKFWTHCVLVTLVAFTVMSFFAEQLILLKRRIFPRRRVSKETTSERV</sequence>
<dbReference type="CTD" id="79158"/>
<keyword evidence="12 24" id="KW-0472">Membrane</keyword>
<evidence type="ECO:0000256" key="5">
    <source>
        <dbReference type="ARBA" id="ARBA00022692"/>
    </source>
</evidence>
<feature type="domain" description="LNR" evidence="26">
    <location>
        <begin position="445"/>
        <end position="475"/>
    </location>
</feature>
<dbReference type="PROSITE" id="PS50222">
    <property type="entry name" value="EF_HAND_2"/>
    <property type="match status" value="1"/>
</dbReference>
<dbReference type="GO" id="GO:0003976">
    <property type="term" value="F:UDP-N-acetylglucosamine-lysosomal-enzyme N-acetylglucosaminephosphotransferase activity"/>
    <property type="evidence" value="ECO:0007669"/>
    <property type="project" value="UniProtKB-EC"/>
</dbReference>
<keyword evidence="10 24" id="KW-1133">Transmembrane helix</keyword>
<feature type="transmembrane region" description="Helical" evidence="24">
    <location>
        <begin position="23"/>
        <end position="43"/>
    </location>
</feature>
<evidence type="ECO:0000259" key="25">
    <source>
        <dbReference type="PROSITE" id="PS50222"/>
    </source>
</evidence>
<dbReference type="InterPro" id="IPR018247">
    <property type="entry name" value="EF_Hand_1_Ca_BS"/>
</dbReference>
<dbReference type="Gene3D" id="3.30.300.320">
    <property type="match status" value="1"/>
</dbReference>
<dbReference type="SMART" id="SM01137">
    <property type="entry name" value="DMAP_binding"/>
    <property type="match status" value="1"/>
</dbReference>
<keyword evidence="13" id="KW-1015">Disulfide bond</keyword>
<dbReference type="PANTHER" id="PTHR24045">
    <property type="match status" value="1"/>
</dbReference>
<dbReference type="CDD" id="cd21599">
    <property type="entry name" value="RRM1_GNPTAB"/>
    <property type="match status" value="1"/>
</dbReference>
<dbReference type="InterPro" id="IPR002048">
    <property type="entry name" value="EF_hand_dom"/>
</dbReference>
<dbReference type="PROSITE" id="PS51912">
    <property type="entry name" value="DMAP1_BIND"/>
    <property type="match status" value="1"/>
</dbReference>
<feature type="compositionally biased region" description="Basic and acidic residues" evidence="23">
    <location>
        <begin position="658"/>
        <end position="668"/>
    </location>
</feature>
<keyword evidence="11" id="KW-0333">Golgi apparatus</keyword>
<feature type="region of interest" description="Disordered" evidence="23">
    <location>
        <begin position="758"/>
        <end position="832"/>
    </location>
</feature>
<dbReference type="GO" id="GO:0016256">
    <property type="term" value="P:N-glycan processing to lysosome"/>
    <property type="evidence" value="ECO:0007669"/>
    <property type="project" value="Ensembl"/>
</dbReference>
<dbReference type="PANTHER" id="PTHR24045:SF0">
    <property type="entry name" value="N-ACETYLGLUCOSAMINE-1-PHOSPHOTRANSFERASE SUBUNITS ALPHA_BETA"/>
    <property type="match status" value="1"/>
</dbReference>
<keyword evidence="14" id="KW-0325">Glycoprotein</keyword>
<evidence type="ECO:0000259" key="27">
    <source>
        <dbReference type="PROSITE" id="PS51912"/>
    </source>
</evidence>
<dbReference type="InterPro" id="IPR010506">
    <property type="entry name" value="DMAP1-bd"/>
</dbReference>
<feature type="domain" description="DMAP1-binding" evidence="27">
    <location>
        <begin position="710"/>
        <end position="831"/>
    </location>
</feature>
<evidence type="ECO:0000256" key="2">
    <source>
        <dbReference type="ARBA" id="ARBA00004614"/>
    </source>
</evidence>
<evidence type="ECO:0000256" key="24">
    <source>
        <dbReference type="SAM" id="Phobius"/>
    </source>
</evidence>
<dbReference type="GO" id="GO:0005509">
    <property type="term" value="F:calcium ion binding"/>
    <property type="evidence" value="ECO:0007669"/>
    <property type="project" value="InterPro"/>
</dbReference>
<evidence type="ECO:0000256" key="1">
    <source>
        <dbReference type="ARBA" id="ARBA00004323"/>
    </source>
</evidence>
<dbReference type="EC" id="2.7.8.17" evidence="17"/>
<evidence type="ECO:0000256" key="11">
    <source>
        <dbReference type="ARBA" id="ARBA00023034"/>
    </source>
</evidence>
<evidence type="ECO:0000256" key="19">
    <source>
        <dbReference type="ARBA" id="ARBA00078196"/>
    </source>
</evidence>
<evidence type="ECO:0000256" key="15">
    <source>
        <dbReference type="ARBA" id="ARBA00050775"/>
    </source>
</evidence>
<dbReference type="GO" id="GO:0048703">
    <property type="term" value="P:embryonic viscerocranium morphogenesis"/>
    <property type="evidence" value="ECO:0007669"/>
    <property type="project" value="Ensembl"/>
</dbReference>
<evidence type="ECO:0000256" key="10">
    <source>
        <dbReference type="ARBA" id="ARBA00022989"/>
    </source>
</evidence>
<evidence type="ECO:0000313" key="28">
    <source>
        <dbReference type="Proteomes" id="UP000515152"/>
    </source>
</evidence>
<dbReference type="Pfam" id="PF17103">
    <property type="entry name" value="Stealth_CR4"/>
    <property type="match status" value="1"/>
</dbReference>
<evidence type="ECO:0000256" key="3">
    <source>
        <dbReference type="ARBA" id="ARBA00007583"/>
    </source>
</evidence>
<dbReference type="Pfam" id="PF06464">
    <property type="entry name" value="DMAP_binding"/>
    <property type="match status" value="1"/>
</dbReference>
<feature type="region of interest" description="Disordered" evidence="23">
    <location>
        <begin position="652"/>
        <end position="691"/>
    </location>
</feature>
<evidence type="ECO:0000256" key="14">
    <source>
        <dbReference type="ARBA" id="ARBA00023180"/>
    </source>
</evidence>
<evidence type="ECO:0000256" key="16">
    <source>
        <dbReference type="ARBA" id="ARBA00057240"/>
    </source>
</evidence>
<dbReference type="GO" id="GO:0003007">
    <property type="term" value="P:heart morphogenesis"/>
    <property type="evidence" value="ECO:0007669"/>
    <property type="project" value="Ensembl"/>
</dbReference>
<dbReference type="CDD" id="cd21600">
    <property type="entry name" value="RRM2_GNPTAB"/>
    <property type="match status" value="1"/>
</dbReference>
<dbReference type="Pfam" id="PF00066">
    <property type="entry name" value="Notch"/>
    <property type="match status" value="2"/>
</dbReference>
<evidence type="ECO:0000256" key="21">
    <source>
        <dbReference type="ARBA" id="ARBA00082117"/>
    </source>
</evidence>
<gene>
    <name evidence="29" type="primary">gnptab</name>
</gene>
<keyword evidence="6" id="KW-0479">Metal-binding</keyword>
<keyword evidence="5 24" id="KW-0812">Transmembrane</keyword>
<dbReference type="Pfam" id="PF17102">
    <property type="entry name" value="Stealth_CR3"/>
    <property type="match status" value="1"/>
</dbReference>
<feature type="coiled-coil region" evidence="22">
    <location>
        <begin position="91"/>
        <end position="122"/>
    </location>
</feature>
<accession>A0A6P8GRU0</accession>
<dbReference type="OrthoDB" id="263283at2759"/>
<keyword evidence="28" id="KW-1185">Reference proteome</keyword>
<dbReference type="InterPro" id="IPR000800">
    <property type="entry name" value="Notch_dom"/>
</dbReference>
<keyword evidence="9" id="KW-0735">Signal-anchor</keyword>
<dbReference type="Proteomes" id="UP000515152">
    <property type="component" value="Chromosome 16"/>
</dbReference>
<dbReference type="SMART" id="SM00004">
    <property type="entry name" value="NL"/>
    <property type="match status" value="2"/>
</dbReference>
<organism evidence="28 29">
    <name type="scientific">Clupea harengus</name>
    <name type="common">Atlantic herring</name>
    <dbReference type="NCBI Taxonomy" id="7950"/>
    <lineage>
        <taxon>Eukaryota</taxon>
        <taxon>Metazoa</taxon>
        <taxon>Chordata</taxon>
        <taxon>Craniata</taxon>
        <taxon>Vertebrata</taxon>
        <taxon>Euteleostomi</taxon>
        <taxon>Actinopterygii</taxon>
        <taxon>Neopterygii</taxon>
        <taxon>Teleostei</taxon>
        <taxon>Clupei</taxon>
        <taxon>Clupeiformes</taxon>
        <taxon>Clupeoidei</taxon>
        <taxon>Clupeidae</taxon>
        <taxon>Clupea</taxon>
    </lineage>
</organism>
<dbReference type="Pfam" id="PF18440">
    <property type="entry name" value="GlcNAc-1_reg"/>
    <property type="match status" value="1"/>
</dbReference>
<dbReference type="InterPro" id="IPR031356">
    <property type="entry name" value="Stealth_CR4"/>
</dbReference>
<evidence type="ECO:0000256" key="13">
    <source>
        <dbReference type="ARBA" id="ARBA00023157"/>
    </source>
</evidence>
<evidence type="ECO:0000256" key="22">
    <source>
        <dbReference type="SAM" id="Coils"/>
    </source>
</evidence>
<dbReference type="GO" id="GO:0060348">
    <property type="term" value="P:bone development"/>
    <property type="evidence" value="ECO:0007669"/>
    <property type="project" value="Ensembl"/>
</dbReference>
<dbReference type="InterPro" id="IPR021520">
    <property type="entry name" value="Stealth_CR2"/>
</dbReference>
<comment type="function">
    <text evidence="16">Catalyzes the formation of mannose 6-phosphate (M6P) markers on high mannose type oligosaccharides in the Golgi apparatus. M6P residues are required to bind to the M6P receptors (MPR), which mediate the vesicular transport of lysosomal enzymes to the endosomal/prelysosomal compartment.</text>
</comment>
<dbReference type="Pfam" id="PF17101">
    <property type="entry name" value="Stealth_CR1"/>
    <property type="match status" value="1"/>
</dbReference>
<dbReference type="GeneID" id="105902622"/>
<name>A0A6P8GRU0_CLUHA</name>
<evidence type="ECO:0000256" key="6">
    <source>
        <dbReference type="ARBA" id="ARBA00022723"/>
    </source>
</evidence>
<dbReference type="GO" id="GO:0046835">
    <property type="term" value="P:carbohydrate phosphorylation"/>
    <property type="evidence" value="ECO:0007669"/>
    <property type="project" value="TreeGrafter"/>
</dbReference>
<dbReference type="GO" id="GO:0000139">
    <property type="term" value="C:Golgi membrane"/>
    <property type="evidence" value="ECO:0007669"/>
    <property type="project" value="UniProtKB-SubCell"/>
</dbReference>
<evidence type="ECO:0000256" key="7">
    <source>
        <dbReference type="ARBA" id="ARBA00022737"/>
    </source>
</evidence>
<feature type="domain" description="EF-hand" evidence="25">
    <location>
        <begin position="1035"/>
        <end position="1070"/>
    </location>
</feature>
<dbReference type="GO" id="GO:0002063">
    <property type="term" value="P:chondrocyte development"/>
    <property type="evidence" value="ECO:0007669"/>
    <property type="project" value="Ensembl"/>
</dbReference>
<reference evidence="29" key="1">
    <citation type="submission" date="2025-08" db="UniProtKB">
        <authorList>
            <consortium name="RefSeq"/>
        </authorList>
    </citation>
    <scope>IDENTIFICATION</scope>
</reference>
<keyword evidence="4" id="KW-0808">Transferase</keyword>
<dbReference type="SUPFAM" id="SSF90193">
    <property type="entry name" value="Notch domain"/>
    <property type="match status" value="1"/>
</dbReference>
<proteinExistence type="inferred from homology"/>
<evidence type="ECO:0000256" key="9">
    <source>
        <dbReference type="ARBA" id="ARBA00022968"/>
    </source>
</evidence>
<evidence type="ECO:0000256" key="23">
    <source>
        <dbReference type="SAM" id="MobiDB-lite"/>
    </source>
</evidence>
<dbReference type="InterPro" id="IPR041536">
    <property type="entry name" value="GNPTAB_reg"/>
</dbReference>
<dbReference type="InterPro" id="IPR031358">
    <property type="entry name" value="Stealth_CR1"/>
</dbReference>
<dbReference type="PROSITE" id="PS00018">
    <property type="entry name" value="EF_HAND_1"/>
    <property type="match status" value="1"/>
</dbReference>
<evidence type="ECO:0000313" key="29">
    <source>
        <dbReference type="RefSeq" id="XP_031438177.1"/>
    </source>
</evidence>
<dbReference type="KEGG" id="char:105902622"/>
<dbReference type="FunFam" id="3.30.300.320:FF:000002">
    <property type="entry name" value="N-acetylglucosamine-1-phosphotransferase subunits alpha/beta isoform X1"/>
    <property type="match status" value="1"/>
</dbReference>
<comment type="similarity">
    <text evidence="3">Belongs to the stealth family.</text>
</comment>
<evidence type="ECO:0000256" key="20">
    <source>
        <dbReference type="ARBA" id="ARBA00079995"/>
    </source>
</evidence>
<dbReference type="RefSeq" id="XP_031438177.1">
    <property type="nucleotide sequence ID" value="XM_031582317.2"/>
</dbReference>
<dbReference type="InterPro" id="IPR035993">
    <property type="entry name" value="Notch-like_dom_sf"/>
</dbReference>
<keyword evidence="22" id="KW-0175">Coiled coil</keyword>
<evidence type="ECO:0000259" key="26">
    <source>
        <dbReference type="PROSITE" id="PS50258"/>
    </source>
</evidence>
<dbReference type="InterPro" id="IPR047141">
    <property type="entry name" value="Stealth"/>
</dbReference>
<dbReference type="PROSITE" id="PS50258">
    <property type="entry name" value="LNR"/>
    <property type="match status" value="1"/>
</dbReference>
<comment type="subcellular location">
    <subcellularLocation>
        <location evidence="2">Golgi apparatus membrane</location>
        <topology evidence="2">Single-pass type I membrane protein</topology>
    </subcellularLocation>
    <subcellularLocation>
        <location evidence="1">Golgi apparatus membrane</location>
        <topology evidence="1">Single-pass type II membrane protein</topology>
    </subcellularLocation>
</comment>
<keyword evidence="7" id="KW-0677">Repeat</keyword>
<feature type="region of interest" description="Disordered" evidence="23">
    <location>
        <begin position="884"/>
        <end position="909"/>
    </location>
</feature>
<keyword evidence="8" id="KW-0106">Calcium</keyword>
<evidence type="ECO:0000256" key="4">
    <source>
        <dbReference type="ARBA" id="ARBA00022679"/>
    </source>
</evidence>